<evidence type="ECO:0000313" key="3">
    <source>
        <dbReference type="Proteomes" id="UP000467240"/>
    </source>
</evidence>
<dbReference type="Proteomes" id="UP000467240">
    <property type="component" value="Unassembled WGS sequence"/>
</dbReference>
<evidence type="ECO:0000259" key="1">
    <source>
        <dbReference type="Pfam" id="PF19993"/>
    </source>
</evidence>
<feature type="domain" description="Double-GTPase 2" evidence="1">
    <location>
        <begin position="11"/>
        <end position="165"/>
    </location>
</feature>
<name>A0A7J5BZE3_9MICO</name>
<dbReference type="EMBL" id="WBJZ01000005">
    <property type="protein sequence ID" value="KAB1659726.1"/>
    <property type="molecule type" value="Genomic_DNA"/>
</dbReference>
<accession>A0A7J5BZE3</accession>
<gene>
    <name evidence="2" type="ORF">F8O01_05415</name>
</gene>
<protein>
    <submittedName>
        <fullName evidence="2">ATP/GTP-binding protein</fullName>
    </submittedName>
</protein>
<organism evidence="2 3">
    <name type="scientific">Pseudoclavibacter chungangensis</name>
    <dbReference type="NCBI Taxonomy" id="587635"/>
    <lineage>
        <taxon>Bacteria</taxon>
        <taxon>Bacillati</taxon>
        <taxon>Actinomycetota</taxon>
        <taxon>Actinomycetes</taxon>
        <taxon>Micrococcales</taxon>
        <taxon>Microbacteriaceae</taxon>
        <taxon>Pseudoclavibacter</taxon>
    </lineage>
</organism>
<dbReference type="AlphaFoldDB" id="A0A7J5BZE3"/>
<dbReference type="InterPro" id="IPR027417">
    <property type="entry name" value="P-loop_NTPase"/>
</dbReference>
<keyword evidence="3" id="KW-1185">Reference proteome</keyword>
<comment type="caution">
    <text evidence="2">The sequence shown here is derived from an EMBL/GenBank/DDBJ whole genome shotgun (WGS) entry which is preliminary data.</text>
</comment>
<dbReference type="SUPFAM" id="SSF52540">
    <property type="entry name" value="P-loop containing nucleoside triphosphate hydrolases"/>
    <property type="match status" value="1"/>
</dbReference>
<dbReference type="Pfam" id="PF19993">
    <property type="entry name" value="DO-GTPase2"/>
    <property type="match status" value="1"/>
</dbReference>
<dbReference type="Gene3D" id="3.40.50.300">
    <property type="entry name" value="P-loop containing nucleotide triphosphate hydrolases"/>
    <property type="match status" value="1"/>
</dbReference>
<dbReference type="OrthoDB" id="4476065at2"/>
<sequence>MPEKKNELEQHIAVFGESSSGKTVLVSSFYGAAQQAAFVENSLYRVVANDIGQGSRLNRNYLGMRDEATPPLATQFAATSYAFSIKLKEPPAARAPKDQPFDALRLVWHDYPGEWFEQSLTGEEAQRRIDTFRALLHSDVALLLVDGQRLLDHAGEEERYLKSLFNNYMNGLLTLKDDVLVDGKPLVQFPRIWMVALSKADLLPDMDAYAFRDMLDLKAADDINELRSVLKSFVQAPDAMSVGEDFLLLSSGKFEPGKIDLSERRGVDLVLPVASILPLERHARWAKLQNLPGKVAENLLGAGFYVLGAALLGKKFFGKAIPLPLAAALAFLNKDVVDAASRVANDALRDLNEKALAKRNYVTATLTQFQLDLNTAEAKRTLLRSAK</sequence>
<proteinExistence type="predicted"/>
<dbReference type="InterPro" id="IPR045528">
    <property type="entry name" value="DO-GTPase2"/>
</dbReference>
<reference evidence="2 3" key="1">
    <citation type="submission" date="2019-09" db="EMBL/GenBank/DDBJ databases">
        <title>Phylogeny of genus Pseudoclavibacter and closely related genus.</title>
        <authorList>
            <person name="Li Y."/>
        </authorList>
    </citation>
    <scope>NUCLEOTIDE SEQUENCE [LARGE SCALE GENOMIC DNA]</scope>
    <source>
        <strain evidence="2 3">DSM 23821</strain>
    </source>
</reference>
<evidence type="ECO:0000313" key="2">
    <source>
        <dbReference type="EMBL" id="KAB1659726.1"/>
    </source>
</evidence>